<organism evidence="2 3">
    <name type="scientific">Streptosporangium album</name>
    <dbReference type="NCBI Taxonomy" id="47479"/>
    <lineage>
        <taxon>Bacteria</taxon>
        <taxon>Bacillati</taxon>
        <taxon>Actinomycetota</taxon>
        <taxon>Actinomycetes</taxon>
        <taxon>Streptosporangiales</taxon>
        <taxon>Streptosporangiaceae</taxon>
        <taxon>Streptosporangium</taxon>
    </lineage>
</organism>
<sequence>MTEVEETLRRTFGQAAGQAPRLPGLLPERLERIHRRRRRRARVVLAAAAVLLVAGGTVAVMPGGGETMTAAPASEPHSATPAERVEKVWPEAVRKVPAKWPDGASWQPQTFIDDRTLLVTAPAGLDQPTAVYAYDLDDDSRRKIADLPSPEGKSGFTNGFAVGDGHVVWWSAAKDRIAHLWAVPVGGGTAKLVADQSIKEGDGSGIDSLTVANGKIVFSLYTGGVFAVPLEGGTVEPVEGGTGMHLLAWPWIGTPGRGGEPHGTEFARILNVETGETRTAVTHPGEVIRFCGVTICLGRTSEGQSFFRHRDGSSQKMVPASVSSMTPPTQDRFYVSTYGGRKFEGVGLYDLNTGKSGYLGIREEGSSTSPPFEVSIDLPSEDPTGRLLSYTLGDDLYLIDLAGIR</sequence>
<evidence type="ECO:0000313" key="3">
    <source>
        <dbReference type="Proteomes" id="UP000534286"/>
    </source>
</evidence>
<accession>A0A7W7RY41</accession>
<name>A0A7W7RY41_9ACTN</name>
<evidence type="ECO:0008006" key="4">
    <source>
        <dbReference type="Google" id="ProtNLM"/>
    </source>
</evidence>
<comment type="caution">
    <text evidence="2">The sequence shown here is derived from an EMBL/GenBank/DDBJ whole genome shotgun (WGS) entry which is preliminary data.</text>
</comment>
<keyword evidence="1" id="KW-1133">Transmembrane helix</keyword>
<proteinExistence type="predicted"/>
<feature type="transmembrane region" description="Helical" evidence="1">
    <location>
        <begin position="43"/>
        <end position="64"/>
    </location>
</feature>
<gene>
    <name evidence="2" type="ORF">FHR32_004377</name>
</gene>
<keyword evidence="1" id="KW-0812">Transmembrane</keyword>
<dbReference type="RefSeq" id="WP_184755931.1">
    <property type="nucleotide sequence ID" value="NZ_BAABEK010000041.1"/>
</dbReference>
<protein>
    <recommendedName>
        <fullName evidence="4">WD40 repeat domain-containing protein</fullName>
    </recommendedName>
</protein>
<dbReference type="AlphaFoldDB" id="A0A7W7RY41"/>
<dbReference type="Proteomes" id="UP000534286">
    <property type="component" value="Unassembled WGS sequence"/>
</dbReference>
<keyword evidence="3" id="KW-1185">Reference proteome</keyword>
<keyword evidence="1" id="KW-0472">Membrane</keyword>
<reference evidence="2 3" key="1">
    <citation type="submission" date="2020-08" db="EMBL/GenBank/DDBJ databases">
        <title>Sequencing the genomes of 1000 actinobacteria strains.</title>
        <authorList>
            <person name="Klenk H.-P."/>
        </authorList>
    </citation>
    <scope>NUCLEOTIDE SEQUENCE [LARGE SCALE GENOMIC DNA]</scope>
    <source>
        <strain evidence="2 3">DSM 43023</strain>
    </source>
</reference>
<dbReference type="EMBL" id="JACHJU010000001">
    <property type="protein sequence ID" value="MBB4940072.1"/>
    <property type="molecule type" value="Genomic_DNA"/>
</dbReference>
<dbReference type="SUPFAM" id="SSF69304">
    <property type="entry name" value="Tricorn protease N-terminal domain"/>
    <property type="match status" value="1"/>
</dbReference>
<evidence type="ECO:0000313" key="2">
    <source>
        <dbReference type="EMBL" id="MBB4940072.1"/>
    </source>
</evidence>
<evidence type="ECO:0000256" key="1">
    <source>
        <dbReference type="SAM" id="Phobius"/>
    </source>
</evidence>